<feature type="domain" description="Replication-associated protein ORF2/G2P" evidence="2">
    <location>
        <begin position="131"/>
        <end position="257"/>
    </location>
</feature>
<gene>
    <name evidence="3" type="ORF">S12H4_00550</name>
</gene>
<organism evidence="3">
    <name type="scientific">marine sediment metagenome</name>
    <dbReference type="NCBI Taxonomy" id="412755"/>
    <lineage>
        <taxon>unclassified sequences</taxon>
        <taxon>metagenomes</taxon>
        <taxon>ecological metagenomes</taxon>
    </lineage>
</organism>
<proteinExistence type="predicted"/>
<evidence type="ECO:0000313" key="3">
    <source>
        <dbReference type="EMBL" id="GAI69388.1"/>
    </source>
</evidence>
<protein>
    <recommendedName>
        <fullName evidence="2">Replication-associated protein ORF2/G2P domain-containing protein</fullName>
    </recommendedName>
</protein>
<feature type="compositionally biased region" description="Basic residues" evidence="1">
    <location>
        <begin position="317"/>
        <end position="330"/>
    </location>
</feature>
<accession>X1QMC0</accession>
<feature type="region of interest" description="Disordered" evidence="1">
    <location>
        <begin position="302"/>
        <end position="330"/>
    </location>
</feature>
<dbReference type="AlphaFoldDB" id="X1QMC0"/>
<sequence>MFSTSDSSKQNLKGAFRSGYPSAAAGQKIRPAGFPEGKGRRPSTCIDYSPSSTAPGPRQEKNPAPVPPRAAGPYLTTQNSGGQVAKTPVRCTVCGTPCRSPWCPNCGWRTPKKILDFFEDFLAADNTPWVAFTLTADREKYLEGMDCYERWRTERAVGEFIRRARKAGIILQSDRGRYFGFLEWQDGEWAHYHICAQVTKAFYATLTDVYQKRRGRGIIEVNNTVIGPLWRHGFTRTTYEADPVRLALYAAKYAAKQGKEKQAGLPDWYEEWREKTGHSRMTKWSFSQGFWSTLDLERIGGDDDVEQSDSREDPKMSHKPLRKERRKPVRRGARSTLAIVQSCGKETCNLFVECRCEVVDEKTGEVIKEGRCNELVGRINKPIGYVLERLRFEGIPLWDDGDKGKKCAFSLGDLRKATKIIGDRTGEWFNLAHVLALADGEPFEKGCGEW</sequence>
<name>X1QMC0_9ZZZZ</name>
<reference evidence="3" key="1">
    <citation type="journal article" date="2014" name="Front. Microbiol.">
        <title>High frequency of phylogenetically diverse reductive dehalogenase-homologous genes in deep subseafloor sedimentary metagenomes.</title>
        <authorList>
            <person name="Kawai M."/>
            <person name="Futagami T."/>
            <person name="Toyoda A."/>
            <person name="Takaki Y."/>
            <person name="Nishi S."/>
            <person name="Hori S."/>
            <person name="Arai W."/>
            <person name="Tsubouchi T."/>
            <person name="Morono Y."/>
            <person name="Uchiyama I."/>
            <person name="Ito T."/>
            <person name="Fujiyama A."/>
            <person name="Inagaki F."/>
            <person name="Takami H."/>
        </authorList>
    </citation>
    <scope>NUCLEOTIDE SEQUENCE</scope>
    <source>
        <strain evidence="3">Expedition CK06-06</strain>
    </source>
</reference>
<dbReference type="InterPro" id="IPR056906">
    <property type="entry name" value="ORF2/G2P_dom"/>
</dbReference>
<dbReference type="Pfam" id="PF23343">
    <property type="entry name" value="REP_ORF2-G2P"/>
    <property type="match status" value="1"/>
</dbReference>
<feature type="compositionally biased region" description="Polar residues" evidence="1">
    <location>
        <begin position="1"/>
        <end position="11"/>
    </location>
</feature>
<evidence type="ECO:0000259" key="2">
    <source>
        <dbReference type="Pfam" id="PF23343"/>
    </source>
</evidence>
<feature type="region of interest" description="Disordered" evidence="1">
    <location>
        <begin position="1"/>
        <end position="82"/>
    </location>
</feature>
<comment type="caution">
    <text evidence="3">The sequence shown here is derived from an EMBL/GenBank/DDBJ whole genome shotgun (WGS) entry which is preliminary data.</text>
</comment>
<dbReference type="EMBL" id="BARW01000068">
    <property type="protein sequence ID" value="GAI69388.1"/>
    <property type="molecule type" value="Genomic_DNA"/>
</dbReference>
<evidence type="ECO:0000256" key="1">
    <source>
        <dbReference type="SAM" id="MobiDB-lite"/>
    </source>
</evidence>